<dbReference type="HOGENOM" id="CLU_010595_1_2_1"/>
<dbReference type="InterPro" id="IPR029063">
    <property type="entry name" value="SAM-dependent_MTases_sf"/>
</dbReference>
<accession>C1GPH9</accession>
<organism evidence="2 3">
    <name type="scientific">Paracoccidioides lutzii (strain ATCC MYA-826 / Pb01)</name>
    <name type="common">Paracoccidioides brasiliensis</name>
    <dbReference type="NCBI Taxonomy" id="502779"/>
    <lineage>
        <taxon>Eukaryota</taxon>
        <taxon>Fungi</taxon>
        <taxon>Dikarya</taxon>
        <taxon>Ascomycota</taxon>
        <taxon>Pezizomycotina</taxon>
        <taxon>Eurotiomycetes</taxon>
        <taxon>Eurotiomycetidae</taxon>
        <taxon>Onygenales</taxon>
        <taxon>Ajellomycetaceae</taxon>
        <taxon>Paracoccidioides</taxon>
    </lineage>
</organism>
<dbReference type="Pfam" id="PF13489">
    <property type="entry name" value="Methyltransf_23"/>
    <property type="match status" value="1"/>
</dbReference>
<dbReference type="OrthoDB" id="2013972at2759"/>
<keyword evidence="2" id="KW-0808">Transferase</keyword>
<dbReference type="KEGG" id="pbl:PAAG_00424"/>
<proteinExistence type="predicted"/>
<reference evidence="2 3" key="1">
    <citation type="journal article" date="2011" name="PLoS Genet.">
        <title>Comparative genomic analysis of human fungal pathogens causing paracoccidioidomycosis.</title>
        <authorList>
            <person name="Desjardins C.A."/>
            <person name="Champion M.D."/>
            <person name="Holder J.W."/>
            <person name="Muszewska A."/>
            <person name="Goldberg J."/>
            <person name="Bailao A.M."/>
            <person name="Brigido M.M."/>
            <person name="Ferreira M.E."/>
            <person name="Garcia A.M."/>
            <person name="Grynberg M."/>
            <person name="Gujja S."/>
            <person name="Heiman D.I."/>
            <person name="Henn M.R."/>
            <person name="Kodira C.D."/>
            <person name="Leon-Narvaez H."/>
            <person name="Longo L.V."/>
            <person name="Ma L.J."/>
            <person name="Malavazi I."/>
            <person name="Matsuo A.L."/>
            <person name="Morais F.V."/>
            <person name="Pereira M."/>
            <person name="Rodriguez-Brito S."/>
            <person name="Sakthikumar S."/>
            <person name="Salem-Izacc S.M."/>
            <person name="Sykes S.M."/>
            <person name="Teixeira M.M."/>
            <person name="Vallejo M.C."/>
            <person name="Walter M.E."/>
            <person name="Yandava C."/>
            <person name="Young S."/>
            <person name="Zeng Q."/>
            <person name="Zucker J."/>
            <person name="Felipe M.S."/>
            <person name="Goldman G.H."/>
            <person name="Haas B.J."/>
            <person name="McEwen J.G."/>
            <person name="Nino-Vega G."/>
            <person name="Puccia R."/>
            <person name="San-Blas G."/>
            <person name="Soares C.M."/>
            <person name="Birren B.W."/>
            <person name="Cuomo C.A."/>
        </authorList>
    </citation>
    <scope>NUCLEOTIDE SEQUENCE [LARGE SCALE GENOMIC DNA]</scope>
    <source>
        <strain evidence="3">ATCC MYA-826 / Pb01</strain>
    </source>
</reference>
<dbReference type="PANTHER" id="PTHR43591">
    <property type="entry name" value="METHYLTRANSFERASE"/>
    <property type="match status" value="1"/>
</dbReference>
<sequence>MSNQPSGRTIVQPCAPNPSEGIDIDTDFDTNSISATVGGSSFGTSISSSTLEYRYGYLPPSTLTSLAAQTNHQSRRVENGRRYHGYHSGSYLLPNDEAEQERLDLHHHIFRLTLGGQLFRAPITAHPERVLDFGTATGIWAIDFADEFQSTTVIGNDLSPIQPSWIPPNCKFYVDDVESEWVYPPEEAFDFIHGRGMGGSIADWNKLYGRILDNLKPGGWIEMQEYEAWVHSDDDPTLQKCPNTLRWQTLADEASTKFGKRLNSASEQKGNLIKAGFKNVEDDIYKVPMGTWPKDPKLKEIGAFQMEHMCSCIESFTFALFTRILGWDLKETQLLCDAVRKEFRNPKNHLYTVFHFVYGQRASN</sequence>
<keyword evidence="3" id="KW-1185">Reference proteome</keyword>
<dbReference type="GeneID" id="9101334"/>
<dbReference type="GO" id="GO:0008168">
    <property type="term" value="F:methyltransferase activity"/>
    <property type="evidence" value="ECO:0007669"/>
    <property type="project" value="UniProtKB-KW"/>
</dbReference>
<evidence type="ECO:0000313" key="3">
    <source>
        <dbReference type="Proteomes" id="UP000002059"/>
    </source>
</evidence>
<dbReference type="Proteomes" id="UP000002059">
    <property type="component" value="Partially assembled WGS sequence"/>
</dbReference>
<gene>
    <name evidence="2" type="ORF">PAAG_00424</name>
</gene>
<dbReference type="GO" id="GO:0032259">
    <property type="term" value="P:methylation"/>
    <property type="evidence" value="ECO:0007669"/>
    <property type="project" value="UniProtKB-KW"/>
</dbReference>
<dbReference type="PANTHER" id="PTHR43591:SF10">
    <property type="entry name" value="ABC TRANSMEMBRANE TYPE-1 DOMAIN-CONTAINING PROTEIN-RELATED"/>
    <property type="match status" value="1"/>
</dbReference>
<feature type="region of interest" description="Disordered" evidence="1">
    <location>
        <begin position="1"/>
        <end position="20"/>
    </location>
</feature>
<dbReference type="CDD" id="cd02440">
    <property type="entry name" value="AdoMet_MTases"/>
    <property type="match status" value="1"/>
</dbReference>
<dbReference type="Gene3D" id="3.40.50.150">
    <property type="entry name" value="Vaccinia Virus protein VP39"/>
    <property type="match status" value="1"/>
</dbReference>
<dbReference type="RefSeq" id="XP_015700345.1">
    <property type="nucleotide sequence ID" value="XM_015844010.1"/>
</dbReference>
<evidence type="ECO:0000313" key="2">
    <source>
        <dbReference type="EMBL" id="EEH36101.2"/>
    </source>
</evidence>
<name>C1GPH9_PARBA</name>
<dbReference type="VEuPathDB" id="FungiDB:PAAG_00424"/>
<dbReference type="eggNOG" id="ENOG502QSKG">
    <property type="taxonomic scope" value="Eukaryota"/>
</dbReference>
<dbReference type="SUPFAM" id="SSF53335">
    <property type="entry name" value="S-adenosyl-L-methionine-dependent methyltransferases"/>
    <property type="match status" value="1"/>
</dbReference>
<keyword evidence="2" id="KW-0489">Methyltransferase</keyword>
<dbReference type="OMA" id="RYHAYRN"/>
<evidence type="ECO:0000256" key="1">
    <source>
        <dbReference type="SAM" id="MobiDB-lite"/>
    </source>
</evidence>
<dbReference type="EMBL" id="KN293992">
    <property type="protein sequence ID" value="EEH36101.2"/>
    <property type="molecule type" value="Genomic_DNA"/>
</dbReference>
<protein>
    <submittedName>
        <fullName evidence="2">Methyltransferase</fullName>
    </submittedName>
</protein>
<dbReference type="AlphaFoldDB" id="C1GPH9"/>